<dbReference type="Gene3D" id="3.40.50.300">
    <property type="entry name" value="P-loop containing nucleotide triphosphate hydrolases"/>
    <property type="match status" value="1"/>
</dbReference>
<organism evidence="14 15">
    <name type="scientific">Corallococcus carmarthensis</name>
    <dbReference type="NCBI Taxonomy" id="2316728"/>
    <lineage>
        <taxon>Bacteria</taxon>
        <taxon>Pseudomonadati</taxon>
        <taxon>Myxococcota</taxon>
        <taxon>Myxococcia</taxon>
        <taxon>Myxococcales</taxon>
        <taxon>Cystobacterineae</taxon>
        <taxon>Myxococcaceae</taxon>
        <taxon>Corallococcus</taxon>
    </lineage>
</organism>
<proteinExistence type="predicted"/>
<dbReference type="GO" id="GO:0005524">
    <property type="term" value="F:ATP binding"/>
    <property type="evidence" value="ECO:0007669"/>
    <property type="project" value="UniProtKB-KW"/>
</dbReference>
<keyword evidence="9 10" id="KW-0472">Membrane</keyword>
<feature type="domain" description="ABC transmembrane type-1" evidence="12">
    <location>
        <begin position="189"/>
        <end position="468"/>
    </location>
</feature>
<evidence type="ECO:0000259" key="11">
    <source>
        <dbReference type="PROSITE" id="PS50893"/>
    </source>
</evidence>
<dbReference type="GO" id="GO:0006508">
    <property type="term" value="P:proteolysis"/>
    <property type="evidence" value="ECO:0007669"/>
    <property type="project" value="InterPro"/>
</dbReference>
<evidence type="ECO:0000256" key="2">
    <source>
        <dbReference type="ARBA" id="ARBA00022448"/>
    </source>
</evidence>
<dbReference type="PANTHER" id="PTHR43394">
    <property type="entry name" value="ATP-DEPENDENT PERMEASE MDL1, MITOCHONDRIAL"/>
    <property type="match status" value="1"/>
</dbReference>
<evidence type="ECO:0000259" key="13">
    <source>
        <dbReference type="PROSITE" id="PS50990"/>
    </source>
</evidence>
<keyword evidence="5" id="KW-0547">Nucleotide-binding</keyword>
<dbReference type="Pfam" id="PF00664">
    <property type="entry name" value="ABC_membrane"/>
    <property type="match status" value="1"/>
</dbReference>
<dbReference type="PROSITE" id="PS50893">
    <property type="entry name" value="ABC_TRANSPORTER_2"/>
    <property type="match status" value="1"/>
</dbReference>
<dbReference type="InterPro" id="IPR003593">
    <property type="entry name" value="AAA+_ATPase"/>
</dbReference>
<dbReference type="Gene3D" id="3.90.70.10">
    <property type="entry name" value="Cysteine proteinases"/>
    <property type="match status" value="1"/>
</dbReference>
<keyword evidence="8 10" id="KW-1133">Transmembrane helix</keyword>
<dbReference type="EMBL" id="RAWE01000236">
    <property type="protein sequence ID" value="RKG95925.1"/>
    <property type="molecule type" value="Genomic_DNA"/>
</dbReference>
<dbReference type="Proteomes" id="UP000268313">
    <property type="component" value="Unassembled WGS sequence"/>
</dbReference>
<evidence type="ECO:0000256" key="7">
    <source>
        <dbReference type="ARBA" id="ARBA00022840"/>
    </source>
</evidence>
<feature type="transmembrane region" description="Helical" evidence="10">
    <location>
        <begin position="222"/>
        <end position="243"/>
    </location>
</feature>
<comment type="subcellular location">
    <subcellularLocation>
        <location evidence="1">Cell membrane</location>
        <topology evidence="1">Multi-pass membrane protein</topology>
    </subcellularLocation>
</comment>
<dbReference type="AlphaFoldDB" id="A0A3A8JKP8"/>
<evidence type="ECO:0000256" key="6">
    <source>
        <dbReference type="ARBA" id="ARBA00022801"/>
    </source>
</evidence>
<dbReference type="GO" id="GO:0008233">
    <property type="term" value="F:peptidase activity"/>
    <property type="evidence" value="ECO:0007669"/>
    <property type="project" value="InterPro"/>
</dbReference>
<feature type="transmembrane region" description="Helical" evidence="10">
    <location>
        <begin position="407"/>
        <end position="430"/>
    </location>
</feature>
<dbReference type="FunFam" id="3.40.50.300:FF:000299">
    <property type="entry name" value="ABC transporter ATP-binding protein/permease"/>
    <property type="match status" value="1"/>
</dbReference>
<dbReference type="InterPro" id="IPR036640">
    <property type="entry name" value="ABC1_TM_sf"/>
</dbReference>
<protein>
    <submittedName>
        <fullName evidence="14">Peptidase domain-containing ABC transporter</fullName>
    </submittedName>
</protein>
<dbReference type="PROSITE" id="PS50990">
    <property type="entry name" value="PEPTIDASE_C39"/>
    <property type="match status" value="1"/>
</dbReference>
<dbReference type="CDD" id="cd18779">
    <property type="entry name" value="ABC_6TM_T1SS_like"/>
    <property type="match status" value="1"/>
</dbReference>
<evidence type="ECO:0000259" key="12">
    <source>
        <dbReference type="PROSITE" id="PS50929"/>
    </source>
</evidence>
<sequence length="746" mass="81507">MTTDPKPGKPTLGGVVERFPALQRLQHRRRKMPEVRQLAATDCGAACLAMVLGYHGRQSTLDEVRQVTGSSRDGLSARVLLDAGRKLGLRGRAISIDLNRLPFLQPASVLHWDFNHYVVFERLVGDQVQIVDPAHGPQLVSMEGFSRHFTGVALLFEPSEDFQKLAAPRAGSFRYVLPLMRQSDTLGRIVVVSAALQLFALAVPVLTGMVVDRVVPRGDYHLLAVLALSLGMIVLFHWVSTLLRGHLLMEMRARIDANMTLGFLDHLVDLPFSFFQLRPSGDLLTRMTTQSQVREILSGAAISTLLDGTMVVLLVGLLMLSSPLIGTVVVALGILQVISFQITRDRRRSLLSQNLELEARNQSYQVSMLTGMQTLKSFGAEKRAVETYSHLFVDIQNVTLARGRVNLVLEALMSALKLASPLLLLSLGAYQVLKGSLTLGEMLSVNALAAATLMPVSNLITASGQFQLLSSYLERINEVLDAPLEQSRDKLLPTPEIKGAIELDKVTFQYAATLPPVIQDVSLRIVPGQMVAIVGRSGAGKSTLASLLLGLYLPTSGRVLYDDMDLSHLDLRCVRSQLGVVLQDASFFTSSLRDNITLGNPDLPMSRVEAAAKLAHIHDDIIAMPMKYETMMVDRGLSLSGGQRQRLALARALVHLPKVLLLDEATSALDAITEGQVQKALAGIRCTRIVIAHRLSTIRNADLVVVMDAGRMVEQGRHEELLQRGGVYAQLIAAQVEQQEPLSQAG</sequence>
<dbReference type="Pfam" id="PF03412">
    <property type="entry name" value="Peptidase_C39"/>
    <property type="match status" value="1"/>
</dbReference>
<dbReference type="GO" id="GO:0016887">
    <property type="term" value="F:ATP hydrolysis activity"/>
    <property type="evidence" value="ECO:0007669"/>
    <property type="project" value="InterPro"/>
</dbReference>
<evidence type="ECO:0000313" key="14">
    <source>
        <dbReference type="EMBL" id="RKG95925.1"/>
    </source>
</evidence>
<keyword evidence="4 10" id="KW-0812">Transmembrane</keyword>
<evidence type="ECO:0000256" key="8">
    <source>
        <dbReference type="ARBA" id="ARBA00022989"/>
    </source>
</evidence>
<keyword evidence="7" id="KW-0067">ATP-binding</keyword>
<evidence type="ECO:0000256" key="10">
    <source>
        <dbReference type="SAM" id="Phobius"/>
    </source>
</evidence>
<evidence type="ECO:0000256" key="5">
    <source>
        <dbReference type="ARBA" id="ARBA00022741"/>
    </source>
</evidence>
<dbReference type="InterPro" id="IPR005074">
    <property type="entry name" value="Peptidase_C39"/>
</dbReference>
<feature type="domain" description="ABC transporter" evidence="11">
    <location>
        <begin position="501"/>
        <end position="734"/>
    </location>
</feature>
<dbReference type="OrthoDB" id="9760168at2"/>
<dbReference type="Gene3D" id="1.20.1560.10">
    <property type="entry name" value="ABC transporter type 1, transmembrane domain"/>
    <property type="match status" value="1"/>
</dbReference>
<keyword evidence="15" id="KW-1185">Reference proteome</keyword>
<dbReference type="GO" id="GO:0015421">
    <property type="term" value="F:ABC-type oligopeptide transporter activity"/>
    <property type="evidence" value="ECO:0007669"/>
    <property type="project" value="TreeGrafter"/>
</dbReference>
<evidence type="ECO:0000313" key="15">
    <source>
        <dbReference type="Proteomes" id="UP000268313"/>
    </source>
</evidence>
<evidence type="ECO:0000256" key="1">
    <source>
        <dbReference type="ARBA" id="ARBA00004651"/>
    </source>
</evidence>
<dbReference type="SMART" id="SM00382">
    <property type="entry name" value="AAA"/>
    <property type="match status" value="1"/>
</dbReference>
<dbReference type="SUPFAM" id="SSF52540">
    <property type="entry name" value="P-loop containing nucleoside triphosphate hydrolases"/>
    <property type="match status" value="1"/>
</dbReference>
<evidence type="ECO:0000256" key="4">
    <source>
        <dbReference type="ARBA" id="ARBA00022692"/>
    </source>
</evidence>
<name>A0A3A8JKP8_9BACT</name>
<dbReference type="PROSITE" id="PS50929">
    <property type="entry name" value="ABC_TM1F"/>
    <property type="match status" value="1"/>
</dbReference>
<dbReference type="InterPro" id="IPR003439">
    <property type="entry name" value="ABC_transporter-like_ATP-bd"/>
</dbReference>
<dbReference type="InterPro" id="IPR017871">
    <property type="entry name" value="ABC_transporter-like_CS"/>
</dbReference>
<feature type="transmembrane region" description="Helical" evidence="10">
    <location>
        <begin position="324"/>
        <end position="343"/>
    </location>
</feature>
<keyword evidence="2" id="KW-0813">Transport</keyword>
<feature type="domain" description="Peptidase C39" evidence="13">
    <location>
        <begin position="37"/>
        <end position="156"/>
    </location>
</feature>
<dbReference type="InterPro" id="IPR039421">
    <property type="entry name" value="Type_1_exporter"/>
</dbReference>
<dbReference type="SUPFAM" id="SSF90123">
    <property type="entry name" value="ABC transporter transmembrane region"/>
    <property type="match status" value="1"/>
</dbReference>
<evidence type="ECO:0000256" key="9">
    <source>
        <dbReference type="ARBA" id="ARBA00023136"/>
    </source>
</evidence>
<evidence type="ECO:0000256" key="3">
    <source>
        <dbReference type="ARBA" id="ARBA00022475"/>
    </source>
</evidence>
<dbReference type="Pfam" id="PF00005">
    <property type="entry name" value="ABC_tran"/>
    <property type="match status" value="1"/>
</dbReference>
<dbReference type="InterPro" id="IPR011527">
    <property type="entry name" value="ABC1_TM_dom"/>
</dbReference>
<keyword evidence="3" id="KW-1003">Cell membrane</keyword>
<accession>A0A3A8JKP8</accession>
<comment type="caution">
    <text evidence="14">The sequence shown here is derived from an EMBL/GenBank/DDBJ whole genome shotgun (WGS) entry which is preliminary data.</text>
</comment>
<dbReference type="GO" id="GO:0005886">
    <property type="term" value="C:plasma membrane"/>
    <property type="evidence" value="ECO:0007669"/>
    <property type="project" value="UniProtKB-SubCell"/>
</dbReference>
<dbReference type="RefSeq" id="WP_120607342.1">
    <property type="nucleotide sequence ID" value="NZ_RAWE01000236.1"/>
</dbReference>
<dbReference type="PROSITE" id="PS00211">
    <property type="entry name" value="ABC_TRANSPORTER_1"/>
    <property type="match status" value="1"/>
</dbReference>
<dbReference type="PANTHER" id="PTHR43394:SF1">
    <property type="entry name" value="ATP-BINDING CASSETTE SUB-FAMILY B MEMBER 10, MITOCHONDRIAL"/>
    <property type="match status" value="1"/>
</dbReference>
<dbReference type="InterPro" id="IPR027417">
    <property type="entry name" value="P-loop_NTPase"/>
</dbReference>
<gene>
    <name evidence="14" type="ORF">D7X32_37570</name>
</gene>
<feature type="transmembrane region" description="Helical" evidence="10">
    <location>
        <begin position="296"/>
        <end position="318"/>
    </location>
</feature>
<reference evidence="15" key="1">
    <citation type="submission" date="2018-09" db="EMBL/GenBank/DDBJ databases">
        <authorList>
            <person name="Livingstone P.G."/>
            <person name="Whitworth D.E."/>
        </authorList>
    </citation>
    <scope>NUCLEOTIDE SEQUENCE [LARGE SCALE GENOMIC DNA]</scope>
    <source>
        <strain evidence="15">CA043D</strain>
    </source>
</reference>
<keyword evidence="6" id="KW-0378">Hydrolase</keyword>
<feature type="transmembrane region" description="Helical" evidence="10">
    <location>
        <begin position="189"/>
        <end position="210"/>
    </location>
</feature>